<evidence type="ECO:0000256" key="4">
    <source>
        <dbReference type="ARBA" id="ARBA00022729"/>
    </source>
</evidence>
<dbReference type="InterPro" id="IPR030678">
    <property type="entry name" value="Peptide/Ni-bd"/>
</dbReference>
<comment type="subcellular location">
    <subcellularLocation>
        <location evidence="1">Periplasm</location>
    </subcellularLocation>
</comment>
<evidence type="ECO:0000259" key="5">
    <source>
        <dbReference type="Pfam" id="PF00496"/>
    </source>
</evidence>
<comment type="similarity">
    <text evidence="2">Belongs to the bacterial solute-binding protein 5 family.</text>
</comment>
<name>A0ABS6IG09_9HYPH</name>
<dbReference type="CDD" id="cd08517">
    <property type="entry name" value="PBP2_NikA_DppA_OppA_like_13"/>
    <property type="match status" value="1"/>
</dbReference>
<dbReference type="PIRSF" id="PIRSF002741">
    <property type="entry name" value="MppA"/>
    <property type="match status" value="1"/>
</dbReference>
<protein>
    <submittedName>
        <fullName evidence="6">ABC transporter substrate-binding protein</fullName>
    </submittedName>
</protein>
<dbReference type="PANTHER" id="PTHR30290:SF9">
    <property type="entry name" value="OLIGOPEPTIDE-BINDING PROTEIN APPA"/>
    <property type="match status" value="1"/>
</dbReference>
<keyword evidence="3" id="KW-0813">Transport</keyword>
<evidence type="ECO:0000256" key="1">
    <source>
        <dbReference type="ARBA" id="ARBA00004418"/>
    </source>
</evidence>
<evidence type="ECO:0000256" key="3">
    <source>
        <dbReference type="ARBA" id="ARBA00022448"/>
    </source>
</evidence>
<comment type="caution">
    <text evidence="6">The sequence shown here is derived from an EMBL/GenBank/DDBJ whole genome shotgun (WGS) entry which is preliminary data.</text>
</comment>
<feature type="domain" description="Solute-binding protein family 5" evidence="5">
    <location>
        <begin position="80"/>
        <end position="444"/>
    </location>
</feature>
<dbReference type="InterPro" id="IPR039424">
    <property type="entry name" value="SBP_5"/>
</dbReference>
<organism evidence="6 7">
    <name type="scientific">Reyranella humidisoli</name>
    <dbReference type="NCBI Taxonomy" id="2849149"/>
    <lineage>
        <taxon>Bacteria</taxon>
        <taxon>Pseudomonadati</taxon>
        <taxon>Pseudomonadota</taxon>
        <taxon>Alphaproteobacteria</taxon>
        <taxon>Hyphomicrobiales</taxon>
        <taxon>Reyranellaceae</taxon>
        <taxon>Reyranella</taxon>
    </lineage>
</organism>
<gene>
    <name evidence="6" type="ORF">KQ910_07070</name>
</gene>
<dbReference type="RefSeq" id="WP_216957755.1">
    <property type="nucleotide sequence ID" value="NZ_JAHOPB010000001.1"/>
</dbReference>
<evidence type="ECO:0000313" key="7">
    <source>
        <dbReference type="Proteomes" id="UP000727907"/>
    </source>
</evidence>
<sequence length="534" mass="58513">MTIKVSRRVFGAGVVAAGLVGASKGSFAQGTPKRGGTLVATWGGGEPQACYVPAGGGSSPTFSSSKLFERLAKRNMDGKFEGVLAESWKPSADFKSYTMKIRKGVKFHDGKDMTVDDVVYSVSEIWKKYAAASALTDFAGIEAPDADTVVFKYNNPTPEFFFASTLCGIVSYIVPKHVYAGSDPVTNPANNAPIATGPWKFKEWVRGSHFEYVKNENYWKKDEPYLDRLIIRYVRDPAGRAAAMEAGDIHMGVFNPVAPPDIKRLTGTGKFVATSKGYEEAVWSTTLECNMRNPIFAKREVRQAIFNAVNRDFIAKTVYYGYARPGTSPIYSPNKEFFTADTFKTPFDPKKAASLLDAAGFPKKADGKRFTLNLLSAGWFQENGKVGAYVKQALEDVGIGINLTVPDRPSSIKRIYTDYDFDLAISNQANPSEPVPSTTQYFTTDGILKGVPFRNASGYSNPDVDKLVASIKVETDPAKRKALVFEFQKIITQEAPLLPLVELESITLASTKVQNHSNDPNFLAASWGDLWLAS</sequence>
<dbReference type="Proteomes" id="UP000727907">
    <property type="component" value="Unassembled WGS sequence"/>
</dbReference>
<keyword evidence="4" id="KW-0732">Signal</keyword>
<evidence type="ECO:0000256" key="2">
    <source>
        <dbReference type="ARBA" id="ARBA00005695"/>
    </source>
</evidence>
<dbReference type="PANTHER" id="PTHR30290">
    <property type="entry name" value="PERIPLASMIC BINDING COMPONENT OF ABC TRANSPORTER"/>
    <property type="match status" value="1"/>
</dbReference>
<proteinExistence type="inferred from homology"/>
<evidence type="ECO:0000313" key="6">
    <source>
        <dbReference type="EMBL" id="MBU8873519.1"/>
    </source>
</evidence>
<dbReference type="InterPro" id="IPR023765">
    <property type="entry name" value="SBP_5_CS"/>
</dbReference>
<reference evidence="6 7" key="1">
    <citation type="submission" date="2021-06" db="EMBL/GenBank/DDBJ databases">
        <authorList>
            <person name="Lee D.H."/>
        </authorList>
    </citation>
    <scope>NUCLEOTIDE SEQUENCE [LARGE SCALE GENOMIC DNA]</scope>
    <source>
        <strain evidence="6 7">MMS21-HV4-11</strain>
    </source>
</reference>
<accession>A0ABS6IG09</accession>
<dbReference type="EMBL" id="JAHOPB010000001">
    <property type="protein sequence ID" value="MBU8873519.1"/>
    <property type="molecule type" value="Genomic_DNA"/>
</dbReference>
<dbReference type="Pfam" id="PF00496">
    <property type="entry name" value="SBP_bac_5"/>
    <property type="match status" value="1"/>
</dbReference>
<keyword evidence="7" id="KW-1185">Reference proteome</keyword>
<dbReference type="PROSITE" id="PS01040">
    <property type="entry name" value="SBP_BACTERIAL_5"/>
    <property type="match status" value="1"/>
</dbReference>
<dbReference type="InterPro" id="IPR000914">
    <property type="entry name" value="SBP_5_dom"/>
</dbReference>